<feature type="coiled-coil region" evidence="1">
    <location>
        <begin position="445"/>
        <end position="591"/>
    </location>
</feature>
<dbReference type="PANTHER" id="PTHR23159:SF31">
    <property type="entry name" value="CENTROSOME-ASSOCIATED PROTEIN CEP250 ISOFORM X1"/>
    <property type="match status" value="1"/>
</dbReference>
<feature type="region of interest" description="Disordered" evidence="2">
    <location>
        <begin position="281"/>
        <end position="301"/>
    </location>
</feature>
<reference evidence="3" key="1">
    <citation type="submission" date="2022-12" db="EMBL/GenBank/DDBJ databases">
        <title>Genome assemblies of Blomia tropicalis.</title>
        <authorList>
            <person name="Cui Y."/>
        </authorList>
    </citation>
    <scope>NUCLEOTIDE SEQUENCE</scope>
    <source>
        <tissue evidence="3">Adult mites</tissue>
    </source>
</reference>
<dbReference type="OMA" id="IRERINW"/>
<sequence length="1281" mass="149136">MDDFTFSQIPDSQSSMWKYPIMSSTLLDQSMPDLFDITYDVTINQTQIDHEEFVQNEIVIDVVEDMLDKVEHELLDNNNNDENDSGDDEYYGKCNSKRQMNESIMSIDDRMTCDSKKIKNQLNNSIMEFNEEKQELENSLLIGSNNGDLIGQTDDKENLNPKSPSISALINFSITEDSKARSPQRPVLAELKSDLFGIIYPNESNELEDKTTDDLFSMSIFICKEKGEEKPIEDVIEDVSFNASIFNSCFEKEREPQQHLTMTKTIEKDLNENEFKDCGLKDESESSSTLTNSKMQSTNNVSSFEKSSEIFGKISIITESGMVSLKSESISFDNIEKELKMCDQDISFDKENVFHNDQTIPIDEINQPDPIPILNAEIESKLHYESKIVELNEELENLQNQLNVKHQETDQQCPNTSDYQLHNVTAEVNDIVFSMLDRVNTVESELVYEKKISELVEQIEQLKKQINEIQNKANDKLDQTFSYEDRMNLIETKLFYENDIVNMQEKIDKLEEEIERKDSVTNDLIQQKVSNEAEIEDLKESLQLNIDQTKDKFNSEWQKFMETKLNYENEILKLNDRNNVLQQDLLSVKKQFETILTKPTSNVEQQTSFCDEQSMNELSFSFADRMNLIETKLSYENAIVDLREQMDQLKLDLNIKENNLLSYEREHSDLKTRIEQLSVNQLELINENKTLNNTILDMDEQRTKMRQQHEHEISKVNSYIVELQSEKQNMIEEIKEKSSKIENLIQGNANLRKDSDFAFNQLTNVNLELKAIKMLSDQYVDENCDLTQENESLKEKITELQLQIENLQQNSKLVTQNFNSNQVSLSTQLEESRSKLQETIVENDLLKSENIRIKKELESFNVLIDELKQKDYQIRSENEIKLTEVIYERDNLREKLNKINGHNEQLRLELKNSEFKFENLEGVHKKSTIKADSTIFELNEKISNYTKMIEQMEQKSLQLEEKNMSLQESIRIKDKTLVDQKFQIEQSLNGQIKKLESSNIQAEQNLKCLTAELTEANANLQKFADEIASIVAICKSTFEMNNIKFDSTISCSSCVSMLIEYIKQLKQSIYDKDNHISIFQLEAKTNEMRIKNSETLVTKLQNMVDELTKQEHELAKEKFSLEKSINDLQSIERNLQSKLSKELVTNESLTSKLEASISDCNTLKSKVIELETEKANFEDRNDVIRERINWLFDYIHKLPIRLKLKNSIVSTEKIMSDIQKVVDRFQEDQTYKDGVQTESVVKILLSINHKLNYFHTENKKVFEVSEVTQSDGKFKSNMMKN</sequence>
<feature type="coiled-coil region" evidence="1">
    <location>
        <begin position="1090"/>
        <end position="1187"/>
    </location>
</feature>
<gene>
    <name evidence="3" type="ORF">RDWZM_004318</name>
</gene>
<evidence type="ECO:0000256" key="2">
    <source>
        <dbReference type="SAM" id="MobiDB-lite"/>
    </source>
</evidence>
<keyword evidence="1" id="KW-0175">Coiled coil</keyword>
<proteinExistence type="predicted"/>
<keyword evidence="4" id="KW-1185">Reference proteome</keyword>
<feature type="compositionally biased region" description="Polar residues" evidence="2">
    <location>
        <begin position="286"/>
        <end position="301"/>
    </location>
</feature>
<evidence type="ECO:0000256" key="1">
    <source>
        <dbReference type="SAM" id="Coils"/>
    </source>
</evidence>
<organism evidence="3 4">
    <name type="scientific">Blomia tropicalis</name>
    <name type="common">Mite</name>
    <dbReference type="NCBI Taxonomy" id="40697"/>
    <lineage>
        <taxon>Eukaryota</taxon>
        <taxon>Metazoa</taxon>
        <taxon>Ecdysozoa</taxon>
        <taxon>Arthropoda</taxon>
        <taxon>Chelicerata</taxon>
        <taxon>Arachnida</taxon>
        <taxon>Acari</taxon>
        <taxon>Acariformes</taxon>
        <taxon>Sarcoptiformes</taxon>
        <taxon>Astigmata</taxon>
        <taxon>Glycyphagoidea</taxon>
        <taxon>Echimyopodidae</taxon>
        <taxon>Blomia</taxon>
    </lineage>
</organism>
<feature type="coiled-coil region" evidence="1">
    <location>
        <begin position="790"/>
        <end position="1026"/>
    </location>
</feature>
<dbReference type="Proteomes" id="UP001142055">
    <property type="component" value="Chromosome 1"/>
</dbReference>
<feature type="coiled-coil region" evidence="1">
    <location>
        <begin position="632"/>
        <end position="694"/>
    </location>
</feature>
<name>A0A9Q0RRP5_BLOTA</name>
<feature type="coiled-coil region" evidence="1">
    <location>
        <begin position="381"/>
        <end position="412"/>
    </location>
</feature>
<comment type="caution">
    <text evidence="3">The sequence shown here is derived from an EMBL/GenBank/DDBJ whole genome shotgun (WGS) entry which is preliminary data.</text>
</comment>
<protein>
    <submittedName>
        <fullName evidence="3">Uncharacterized protein</fullName>
    </submittedName>
</protein>
<accession>A0A9Q0RRP5</accession>
<dbReference type="PANTHER" id="PTHR23159">
    <property type="entry name" value="CENTROSOMAL PROTEIN 2"/>
    <property type="match status" value="1"/>
</dbReference>
<dbReference type="EMBL" id="JAPWDV010000001">
    <property type="protein sequence ID" value="KAJ6225773.1"/>
    <property type="molecule type" value="Genomic_DNA"/>
</dbReference>
<evidence type="ECO:0000313" key="3">
    <source>
        <dbReference type="EMBL" id="KAJ6225773.1"/>
    </source>
</evidence>
<evidence type="ECO:0000313" key="4">
    <source>
        <dbReference type="Proteomes" id="UP001142055"/>
    </source>
</evidence>
<feature type="coiled-coil region" evidence="1">
    <location>
        <begin position="720"/>
        <end position="754"/>
    </location>
</feature>